<name>F4KJZ0_PORAD</name>
<accession>F4KJZ0</accession>
<dbReference type="SUPFAM" id="SSF52833">
    <property type="entry name" value="Thioredoxin-like"/>
    <property type="match status" value="1"/>
</dbReference>
<dbReference type="Pfam" id="PF18962">
    <property type="entry name" value="Por_Secre_tail"/>
    <property type="match status" value="1"/>
</dbReference>
<organism evidence="3 4">
    <name type="scientific">Porphyromonas asaccharolytica (strain ATCC 25260 / DSM 20707 / BCRC 10618 / CCUG 7834 / JCM 6326 / LMG 13178 / VPI 4198 / B440)</name>
    <name type="common">Bacteroides asaccharolyticus</name>
    <dbReference type="NCBI Taxonomy" id="879243"/>
    <lineage>
        <taxon>Bacteria</taxon>
        <taxon>Pseudomonadati</taxon>
        <taxon>Bacteroidota</taxon>
        <taxon>Bacteroidia</taxon>
        <taxon>Bacteroidales</taxon>
        <taxon>Porphyromonadaceae</taxon>
        <taxon>Porphyromonas</taxon>
    </lineage>
</organism>
<dbReference type="NCBIfam" id="TIGR04183">
    <property type="entry name" value="Por_Secre_tail"/>
    <property type="match status" value="1"/>
</dbReference>
<dbReference type="InterPro" id="IPR026444">
    <property type="entry name" value="Secre_tail"/>
</dbReference>
<dbReference type="HOGENOM" id="CLU_465279_0_0_10"/>
<protein>
    <submittedName>
        <fullName evidence="3">Thioredoxin domain-containing protein</fullName>
    </submittedName>
</protein>
<proteinExistence type="predicted"/>
<dbReference type="RefSeq" id="WP_013760237.1">
    <property type="nucleotide sequence ID" value="NC_015501.1"/>
</dbReference>
<keyword evidence="4" id="KW-1185">Reference proteome</keyword>
<evidence type="ECO:0000313" key="3">
    <source>
        <dbReference type="EMBL" id="AEE12715.1"/>
    </source>
</evidence>
<feature type="chain" id="PRO_5003315688" evidence="1">
    <location>
        <begin position="28"/>
        <end position="587"/>
    </location>
</feature>
<evidence type="ECO:0000259" key="2">
    <source>
        <dbReference type="Pfam" id="PF18962"/>
    </source>
</evidence>
<dbReference type="KEGG" id="pah:Poras_0768"/>
<keyword evidence="1" id="KW-0732">Signal</keyword>
<gene>
    <name evidence="3" type="ordered locus">Poras_0768</name>
</gene>
<feature type="domain" description="Secretion system C-terminal sorting" evidence="2">
    <location>
        <begin position="517"/>
        <end position="585"/>
    </location>
</feature>
<evidence type="ECO:0000313" key="4">
    <source>
        <dbReference type="Proteomes" id="UP000006545"/>
    </source>
</evidence>
<dbReference type="InterPro" id="IPR036249">
    <property type="entry name" value="Thioredoxin-like_sf"/>
</dbReference>
<dbReference type="Gene3D" id="2.60.120.200">
    <property type="match status" value="1"/>
</dbReference>
<sequence length="587" mass="64538">MRNLITRLALSLSLIGGMLLPVTTATAQQQLANSNPQFVGTTPLRAEQADDLIDLRTSQYVVKDINGEEHDIDAILKSGKAILIDFSATWCSPCWSIHKLGVLDKIYETFGPNGTNQIEIFWVEAANEPIEAIKGDTLTYKAGRTRGDWTKDTNGNPIPYPIISDSELAIRTLGVHFSSWPTFVLIGANKKWANCDDAIYDYNDQGVMIFDHDFKMLTQMLTLFPTQDDKPEEVGFSGMTDLYLGESATLTLHYTSVAPITSIEHNAPEGLSVTKISDTQYKVTAQHVGDYEISVSVTNKNGTTSERVAVSVSEPISSYPFFAPMDHKDKLDKGWRSVDHDGDGFAFDSALGRGYYERVRLSPAETFTGAEDSNDCLVSWGTFFPVIMDDHDRLQGYDITPQNELRSAPMVIEVNATRPTFSCYIKNFLWAEKTDGLKVMVSEPGGTPVELLVPQTATEEWTQIQADLSAYKGKTIYLSLIPVVNGPSGIAVDQLRVTMDGSTTEVETPTHTIQTSLYPNPATDLITVRTVVGSTIELFASDGTMVATTQATSAETTMTIAQLPAGRYLARITAPDGQIIRRPIIIR</sequence>
<dbReference type="Gene3D" id="3.40.30.10">
    <property type="entry name" value="Glutaredoxin"/>
    <property type="match status" value="1"/>
</dbReference>
<evidence type="ECO:0000256" key="1">
    <source>
        <dbReference type="SAM" id="SignalP"/>
    </source>
</evidence>
<dbReference type="STRING" id="879243.Poras_0768"/>
<feature type="signal peptide" evidence="1">
    <location>
        <begin position="1"/>
        <end position="27"/>
    </location>
</feature>
<dbReference type="eggNOG" id="COG0526">
    <property type="taxonomic scope" value="Bacteria"/>
</dbReference>
<dbReference type="EMBL" id="CP002689">
    <property type="protein sequence ID" value="AEE12715.1"/>
    <property type="molecule type" value="Genomic_DNA"/>
</dbReference>
<dbReference type="Proteomes" id="UP000006545">
    <property type="component" value="Chromosome"/>
</dbReference>
<reference evidence="4" key="1">
    <citation type="submission" date="2011-04" db="EMBL/GenBank/DDBJ databases">
        <title>The complete genome of Porphyromonas asaccharolytica DSM 20707.</title>
        <authorList>
            <person name="Lucas S."/>
            <person name="Han J."/>
            <person name="Lapidus A."/>
            <person name="Bruce D."/>
            <person name="Goodwin L."/>
            <person name="Pitluck S."/>
            <person name="Peters L."/>
            <person name="Kyrpides N."/>
            <person name="Mavromatis K."/>
            <person name="Ivanova N."/>
            <person name="Ovchinnikova G."/>
            <person name="Pagani I."/>
            <person name="Lu M."/>
            <person name="Detter J.C."/>
            <person name="Tapia R."/>
            <person name="Han C."/>
            <person name="Land M."/>
            <person name="Hauser L."/>
            <person name="Markowitz V."/>
            <person name="Cheng J.-F."/>
            <person name="Hugenholtz P."/>
            <person name="Woyke T."/>
            <person name="Wu D."/>
            <person name="Gronow S."/>
            <person name="Wellnitz S."/>
            <person name="Brambilla E."/>
            <person name="Klenk H.-P."/>
            <person name="Eisen J.A."/>
        </authorList>
    </citation>
    <scope>NUCLEOTIDE SEQUENCE [LARGE SCALE GENOMIC DNA]</scope>
    <source>
        <strain evidence="4">ATCC 25260 / DSM 20707 / VPI 4198</strain>
    </source>
</reference>
<dbReference type="OrthoDB" id="1011839at2"/>
<dbReference type="AlphaFoldDB" id="F4KJZ0"/>